<keyword evidence="3" id="KW-1185">Reference proteome</keyword>
<comment type="caution">
    <text evidence="2">The sequence shown here is derived from an EMBL/GenBank/DDBJ whole genome shotgun (WGS) entry which is preliminary data.</text>
</comment>
<dbReference type="EMBL" id="BNEK01000002">
    <property type="protein sequence ID" value="GHJ26542.1"/>
    <property type="molecule type" value="Genomic_DNA"/>
</dbReference>
<feature type="transmembrane region" description="Helical" evidence="1">
    <location>
        <begin position="120"/>
        <end position="140"/>
    </location>
</feature>
<feature type="transmembrane region" description="Helical" evidence="1">
    <location>
        <begin position="152"/>
        <end position="172"/>
    </location>
</feature>
<name>A0ABQ3TT90_STRHY</name>
<evidence type="ECO:0000313" key="3">
    <source>
        <dbReference type="Proteomes" id="UP001054854"/>
    </source>
</evidence>
<evidence type="ECO:0000256" key="1">
    <source>
        <dbReference type="SAM" id="Phobius"/>
    </source>
</evidence>
<evidence type="ECO:0008006" key="4">
    <source>
        <dbReference type="Google" id="ProtNLM"/>
    </source>
</evidence>
<organism evidence="2 3">
    <name type="scientific">Streptomyces hygroscopicus</name>
    <dbReference type="NCBI Taxonomy" id="1912"/>
    <lineage>
        <taxon>Bacteria</taxon>
        <taxon>Bacillati</taxon>
        <taxon>Actinomycetota</taxon>
        <taxon>Actinomycetes</taxon>
        <taxon>Kitasatosporales</taxon>
        <taxon>Streptomycetaceae</taxon>
        <taxon>Streptomyces</taxon>
        <taxon>Streptomyces violaceusniger group</taxon>
    </lineage>
</organism>
<dbReference type="Proteomes" id="UP001054854">
    <property type="component" value="Unassembled WGS sequence"/>
</dbReference>
<gene>
    <name evidence="2" type="ORF">TPA0910_09750</name>
</gene>
<proteinExistence type="predicted"/>
<protein>
    <recommendedName>
        <fullName evidence="4">Secreted protein</fullName>
    </recommendedName>
</protein>
<feature type="transmembrane region" description="Helical" evidence="1">
    <location>
        <begin position="63"/>
        <end position="84"/>
    </location>
</feature>
<reference evidence="2" key="1">
    <citation type="submission" date="2024-05" db="EMBL/GenBank/DDBJ databases">
        <title>Whole genome shotgun sequence of Streptomyces hygroscopicus NBRC 113678.</title>
        <authorList>
            <person name="Komaki H."/>
            <person name="Tamura T."/>
        </authorList>
    </citation>
    <scope>NUCLEOTIDE SEQUENCE</scope>
    <source>
        <strain evidence="2">N11-34</strain>
    </source>
</reference>
<dbReference type="RefSeq" id="WP_236256031.1">
    <property type="nucleotide sequence ID" value="NZ_BNEK01000002.1"/>
</dbReference>
<keyword evidence="1" id="KW-1133">Transmembrane helix</keyword>
<sequence>MSHAVLALAAAVFCACGCVWFLPAMADVRARDDRPLSRRIAAAGCLTGWGTVALLTPLLLAPVSWSVIAAVATTGAATTGALAARSRVHRARELRETEEHWAVWGYGTPVRPAPSPRRAFLVWLLPGLVAATAVATAILWQGQTNRGRTAAAALAAAGVVTAFLVIAIVDAARRQVPDRHQR</sequence>
<keyword evidence="1" id="KW-0812">Transmembrane</keyword>
<keyword evidence="1" id="KW-0472">Membrane</keyword>
<evidence type="ECO:0000313" key="2">
    <source>
        <dbReference type="EMBL" id="GHJ26542.1"/>
    </source>
</evidence>
<accession>A0ABQ3TT90</accession>